<dbReference type="PANTHER" id="PTHR30023">
    <property type="entry name" value="D-ALANYL-D-ALANINE CARBOXYPEPTIDASE"/>
    <property type="match status" value="1"/>
</dbReference>
<reference evidence="3 4" key="1">
    <citation type="journal article" date="2017" name="Curr. Microbiol.">
        <title>Mucilaginibacter ginsenosidivorans sp. nov., Isolated from Soil of Ginseng Field.</title>
        <authorList>
            <person name="Kim M.M."/>
            <person name="Siddiqi M.Z."/>
            <person name="Im W.T."/>
        </authorList>
    </citation>
    <scope>NUCLEOTIDE SEQUENCE [LARGE SCALE GENOMIC DNA]</scope>
    <source>
        <strain evidence="3 4">Gsoil 3017</strain>
    </source>
</reference>
<accession>A0A5B8UTH8</accession>
<dbReference type="PROSITE" id="PS51257">
    <property type="entry name" value="PROKAR_LIPOPROTEIN"/>
    <property type="match status" value="1"/>
</dbReference>
<dbReference type="AlphaFoldDB" id="A0A5B8UTH8"/>
<name>A0A5B8UTH8_9SPHI</name>
<organism evidence="3 4">
    <name type="scientific">Mucilaginibacter ginsenosidivorans</name>
    <dbReference type="NCBI Taxonomy" id="398053"/>
    <lineage>
        <taxon>Bacteria</taxon>
        <taxon>Pseudomonadati</taxon>
        <taxon>Bacteroidota</taxon>
        <taxon>Sphingobacteriia</taxon>
        <taxon>Sphingobacteriales</taxon>
        <taxon>Sphingobacteriaceae</taxon>
        <taxon>Mucilaginibacter</taxon>
    </lineage>
</organism>
<dbReference type="RefSeq" id="WP_147030343.1">
    <property type="nucleotide sequence ID" value="NZ_CP042436.1"/>
</dbReference>
<dbReference type="EMBL" id="CP042436">
    <property type="protein sequence ID" value="QEC61766.1"/>
    <property type="molecule type" value="Genomic_DNA"/>
</dbReference>
<dbReference type="GO" id="GO:0006508">
    <property type="term" value="P:proteolysis"/>
    <property type="evidence" value="ECO:0007669"/>
    <property type="project" value="InterPro"/>
</dbReference>
<dbReference type="Proteomes" id="UP000321479">
    <property type="component" value="Chromosome"/>
</dbReference>
<dbReference type="OrthoDB" id="9802627at2"/>
<gene>
    <name evidence="3" type="ORF">FRZ54_03925</name>
</gene>
<dbReference type="InterPro" id="IPR000667">
    <property type="entry name" value="Peptidase_S13"/>
</dbReference>
<dbReference type="Pfam" id="PF02113">
    <property type="entry name" value="Peptidase_S13"/>
    <property type="match status" value="2"/>
</dbReference>
<evidence type="ECO:0000256" key="1">
    <source>
        <dbReference type="ARBA" id="ARBA00006096"/>
    </source>
</evidence>
<sequence>MRPTTARIVLIACFSLLVCSCAYRGTIRKRKIEKLFKQSAISNDHFTGFALYDMDTKKMIYELNDDKYFTPASNTKLFTFYTCLRILGDSIPAFRYSERGDSLIFWGTGDPSFLQTGLRAINGYNFLKNSNKKLFFSSGFYKNDFYGSGWAWDDYNDYYQAEITEFPIEDNVAVLSSDKTGRLQISPAGLSIYLKCDSNYKPASFKVRRDFLSNTFVYPAMPVPADFHQEIPWKTSTDLTISLLQDTLKKPVYEVHVPMPENAKTICDANADTVYRHMLQPSDNFIAEQLLLVCSSVKFNALNADSVIRYSKEHYLNDLPDVPQWVDGSGLSRFNLFTPRSIVALLCKISDQMKNDSLLHSLMPAGGVAGTIRKAYQTDNGVPFVWAKTGSLSNNHNQSGYLITRKGKRLAFSFMNNNFTRPSRDIREEMVRVMTYIHENY</sequence>
<proteinExistence type="inferred from homology"/>
<dbReference type="PRINTS" id="PR00922">
    <property type="entry name" value="DADACBPTASE3"/>
</dbReference>
<dbReference type="PANTHER" id="PTHR30023:SF0">
    <property type="entry name" value="PENICILLIN-SENSITIVE CARBOXYPEPTIDASE A"/>
    <property type="match status" value="1"/>
</dbReference>
<dbReference type="InterPro" id="IPR012338">
    <property type="entry name" value="Beta-lactam/transpept-like"/>
</dbReference>
<keyword evidence="2" id="KW-0378">Hydrolase</keyword>
<dbReference type="GO" id="GO:0004185">
    <property type="term" value="F:serine-type carboxypeptidase activity"/>
    <property type="evidence" value="ECO:0007669"/>
    <property type="project" value="InterPro"/>
</dbReference>
<dbReference type="SUPFAM" id="SSF56601">
    <property type="entry name" value="beta-lactamase/transpeptidase-like"/>
    <property type="match status" value="1"/>
</dbReference>
<evidence type="ECO:0000313" key="4">
    <source>
        <dbReference type="Proteomes" id="UP000321479"/>
    </source>
</evidence>
<evidence type="ECO:0000313" key="3">
    <source>
        <dbReference type="EMBL" id="QEC61766.1"/>
    </source>
</evidence>
<dbReference type="GO" id="GO:0000270">
    <property type="term" value="P:peptidoglycan metabolic process"/>
    <property type="evidence" value="ECO:0007669"/>
    <property type="project" value="TreeGrafter"/>
</dbReference>
<dbReference type="KEGG" id="mgin:FRZ54_03925"/>
<protein>
    <submittedName>
        <fullName evidence="3">Peptidase S13</fullName>
    </submittedName>
</protein>
<keyword evidence="4" id="KW-1185">Reference proteome</keyword>
<evidence type="ECO:0000256" key="2">
    <source>
        <dbReference type="ARBA" id="ARBA00022801"/>
    </source>
</evidence>
<comment type="similarity">
    <text evidence="1">Belongs to the peptidase S13 family.</text>
</comment>
<dbReference type="Gene3D" id="3.40.710.10">
    <property type="entry name" value="DD-peptidase/beta-lactamase superfamily"/>
    <property type="match status" value="2"/>
</dbReference>